<gene>
    <name evidence="1" type="ORF">SKC38_03050</name>
</gene>
<protein>
    <submittedName>
        <fullName evidence="1">Uncharacterized protein</fullName>
    </submittedName>
</protein>
<dbReference type="Proteomes" id="UP001598114">
    <property type="component" value="Unassembled WGS sequence"/>
</dbReference>
<proteinExistence type="predicted"/>
<organism evidence="1 2">
    <name type="scientific">Aquirufa echingensis</name>
    <dbReference type="NCBI Taxonomy" id="3096516"/>
    <lineage>
        <taxon>Bacteria</taxon>
        <taxon>Pseudomonadati</taxon>
        <taxon>Bacteroidota</taxon>
        <taxon>Cytophagia</taxon>
        <taxon>Cytophagales</taxon>
        <taxon>Flectobacillaceae</taxon>
        <taxon>Aquirufa</taxon>
    </lineage>
</organism>
<evidence type="ECO:0000313" key="1">
    <source>
        <dbReference type="EMBL" id="MFD3275199.1"/>
    </source>
</evidence>
<sequence>MNLIQNNPYRIIGLLAGASAKEKDKQSKRLLQYLDAEQEPENDFSFSTLDGLTRTTTIVKESITALSLNIDKIKHALFWFYNGNPITDEPAFDAIKENDIYTASDIWEKLVFDKKITKRNASASSNLATLYLSGFNDNGLTTEILRKGITLKLLYLESAFSDEFIRQATDETFNTTKNELQLLFLNQVKSEIEKSGAISTSEFLEIVNSIEFTAKSLFIKEFVQKPIEQIELKLEESKNKRKANKAEALKIGQNLRKTTHDLLIQIENLIGKDDLKYATIADKLANEILQCSIEYFNFCQDNKSNSTYIETSIELAKGAKSIAKGKLAKDRIADNLSTMEGMKDKEINNAIDLLKSIKKAFEENKAKINLEVMSMKLGYNQTINWSKVENMIANSLDWDKVVSLIKEVIPQSNIEKIKNSSNQADLTEYKNLATWVFGKLKYSQKTQVKYICYWDTSPTVPTSDDFPLWAKWAIGIVIFFILTKACN</sequence>
<comment type="caution">
    <text evidence="1">The sequence shown here is derived from an EMBL/GenBank/DDBJ whole genome shotgun (WGS) entry which is preliminary data.</text>
</comment>
<dbReference type="EMBL" id="JBBKYA010000002">
    <property type="protein sequence ID" value="MFD3275199.1"/>
    <property type="molecule type" value="Genomic_DNA"/>
</dbReference>
<reference evidence="1 2" key="1">
    <citation type="submission" date="2024-03" db="EMBL/GenBank/DDBJ databases">
        <title>Aquirufa genome sequencing.</title>
        <authorList>
            <person name="Pitt A."/>
            <person name="Hahn M.W."/>
        </authorList>
    </citation>
    <scope>NUCLEOTIDE SEQUENCE [LARGE SCALE GENOMIC DNA]</scope>
    <source>
        <strain evidence="1 2">PLAD-142S6K</strain>
    </source>
</reference>
<accession>A0ABW6CWW1</accession>
<keyword evidence="2" id="KW-1185">Reference proteome</keyword>
<name>A0ABW6CWW1_9BACT</name>
<dbReference type="RefSeq" id="WP_377974984.1">
    <property type="nucleotide sequence ID" value="NZ_JBBKYA010000002.1"/>
</dbReference>
<evidence type="ECO:0000313" key="2">
    <source>
        <dbReference type="Proteomes" id="UP001598114"/>
    </source>
</evidence>